<dbReference type="Gene3D" id="3.40.50.12780">
    <property type="entry name" value="N-terminal domain of ligase-like"/>
    <property type="match status" value="1"/>
</dbReference>
<accession>S4RC54</accession>
<dbReference type="Pfam" id="PF16177">
    <property type="entry name" value="ACAS_N"/>
    <property type="match status" value="1"/>
</dbReference>
<dbReference type="Ensembl" id="ENSPMAT00000002799.1">
    <property type="protein sequence ID" value="ENSPMAP00000002786.1"/>
    <property type="gene ID" value="ENSPMAG00000002554.1"/>
</dbReference>
<dbReference type="OMA" id="MDTYFAN"/>
<evidence type="ECO:0000259" key="1">
    <source>
        <dbReference type="Pfam" id="PF16177"/>
    </source>
</evidence>
<dbReference type="PANTHER" id="PTHR42921:SF1">
    <property type="entry name" value="ACETOACETYL-COA SYNTHETASE"/>
    <property type="match status" value="1"/>
</dbReference>
<reference evidence="2" key="1">
    <citation type="submission" date="2025-08" db="UniProtKB">
        <authorList>
            <consortium name="Ensembl"/>
        </authorList>
    </citation>
    <scope>IDENTIFICATION</scope>
</reference>
<protein>
    <recommendedName>
        <fullName evidence="1">Acetyl-coenzyme A synthetase N-terminal domain-containing protein</fullName>
    </recommendedName>
</protein>
<feature type="domain" description="Acetyl-coenzyme A synthetase N-terminal" evidence="1">
    <location>
        <begin position="8"/>
        <end position="65"/>
    </location>
</feature>
<evidence type="ECO:0000313" key="2">
    <source>
        <dbReference type="Ensembl" id="ENSPMAP00000002786.1"/>
    </source>
</evidence>
<dbReference type="SUPFAM" id="SSF56801">
    <property type="entry name" value="Acetyl-CoA synthetase-like"/>
    <property type="match status" value="1"/>
</dbReference>
<proteinExistence type="predicted"/>
<dbReference type="GO" id="GO:0032024">
    <property type="term" value="P:positive regulation of insulin secretion"/>
    <property type="evidence" value="ECO:0007669"/>
    <property type="project" value="TreeGrafter"/>
</dbReference>
<organism evidence="2">
    <name type="scientific">Petromyzon marinus</name>
    <name type="common">Sea lamprey</name>
    <dbReference type="NCBI Taxonomy" id="7757"/>
    <lineage>
        <taxon>Eukaryota</taxon>
        <taxon>Metazoa</taxon>
        <taxon>Chordata</taxon>
        <taxon>Craniata</taxon>
        <taxon>Vertebrata</taxon>
        <taxon>Cyclostomata</taxon>
        <taxon>Hyperoartia</taxon>
        <taxon>Petromyzontiformes</taxon>
        <taxon>Petromyzontidae</taxon>
        <taxon>Petromyzon</taxon>
    </lineage>
</organism>
<dbReference type="HOGENOM" id="CLU_140742_0_0_1"/>
<dbReference type="GeneTree" id="ENSGT00940000156044"/>
<dbReference type="InterPro" id="IPR042099">
    <property type="entry name" value="ANL_N_sf"/>
</dbReference>
<dbReference type="AlphaFoldDB" id="S4RC54"/>
<reference evidence="2" key="2">
    <citation type="submission" date="2025-09" db="UniProtKB">
        <authorList>
            <consortium name="Ensembl"/>
        </authorList>
    </citation>
    <scope>IDENTIFICATION</scope>
</reference>
<dbReference type="GO" id="GO:0030729">
    <property type="term" value="F:acetoacetate-CoA ligase activity"/>
    <property type="evidence" value="ECO:0007669"/>
    <property type="project" value="TreeGrafter"/>
</dbReference>
<sequence>CSCLAANYAELHQWSVENYAEFWGVFWKFSGMVHSVPYDEVVDTSKTIADVPEWFRGSRLNFAENLLHRGDAEKVALYAAVEGGEEVSKVTFGELRSDVALYAAAMRKLGIGKGDRVAGMIP</sequence>
<name>S4RC54_PETMA</name>
<dbReference type="PANTHER" id="PTHR42921">
    <property type="entry name" value="ACETOACETYL-COA SYNTHETASE"/>
    <property type="match status" value="1"/>
</dbReference>
<dbReference type="InterPro" id="IPR032387">
    <property type="entry name" value="ACAS_N"/>
</dbReference>
<dbReference type="STRING" id="7757.ENSPMAP00000002786"/>